<dbReference type="InterPro" id="IPR023186">
    <property type="entry name" value="IUNH"/>
</dbReference>
<dbReference type="GO" id="GO:0005829">
    <property type="term" value="C:cytosol"/>
    <property type="evidence" value="ECO:0007669"/>
    <property type="project" value="TreeGrafter"/>
</dbReference>
<protein>
    <submittedName>
        <fullName evidence="4">Nucleoside hydrolase</fullName>
    </submittedName>
</protein>
<dbReference type="InterPro" id="IPR001910">
    <property type="entry name" value="Inosine/uridine_hydrolase_dom"/>
</dbReference>
<evidence type="ECO:0000256" key="2">
    <source>
        <dbReference type="ARBA" id="ARBA00023295"/>
    </source>
</evidence>
<dbReference type="PANTHER" id="PTHR12304">
    <property type="entry name" value="INOSINE-URIDINE PREFERRING NUCLEOSIDE HYDROLASE"/>
    <property type="match status" value="1"/>
</dbReference>
<proteinExistence type="predicted"/>
<keyword evidence="5" id="KW-1185">Reference proteome</keyword>
<dbReference type="KEGG" id="pmet:G4Y79_05415"/>
<dbReference type="Gene3D" id="3.90.245.10">
    <property type="entry name" value="Ribonucleoside hydrolase-like"/>
    <property type="match status" value="1"/>
</dbReference>
<keyword evidence="1 4" id="KW-0378">Hydrolase</keyword>
<keyword evidence="2" id="KW-0326">Glycosidase</keyword>
<dbReference type="Pfam" id="PF01156">
    <property type="entry name" value="IU_nuc_hydro"/>
    <property type="match status" value="1"/>
</dbReference>
<dbReference type="EMBL" id="CP062983">
    <property type="protein sequence ID" value="QPC83819.1"/>
    <property type="molecule type" value="Genomic_DNA"/>
</dbReference>
<evidence type="ECO:0000256" key="1">
    <source>
        <dbReference type="ARBA" id="ARBA00022801"/>
    </source>
</evidence>
<evidence type="ECO:0000313" key="5">
    <source>
        <dbReference type="Proteomes" id="UP000594468"/>
    </source>
</evidence>
<gene>
    <name evidence="4" type="ORF">G4Y79_05415</name>
</gene>
<dbReference type="InterPro" id="IPR036452">
    <property type="entry name" value="Ribo_hydro-like"/>
</dbReference>
<dbReference type="PANTHER" id="PTHR12304:SF4">
    <property type="entry name" value="URIDINE NUCLEOSIDASE"/>
    <property type="match status" value="1"/>
</dbReference>
<dbReference type="AlphaFoldDB" id="A0A7S8IFT3"/>
<sequence>MRTMLIDTDMGSDDAVALIMAMRHPDIDVKAITTVYGNVSLPQAVRNALIVTELCQADVPVYRGVERPLIRPFEDATWFHGSDGLGDAGIPDPKGTPTQGHAVDAIIETVQANPGIMIVTLGPLTNVALALQRAPEIIEHVSRCVVMGGAACTYGNVTPAAEWNIWCDPEAARMVFLSGMHVEMVGWEFCQGEHALSAAEMATIRAMNTPVGHFVLDSNRVAIEAFREQTGLADALSLPDPVTMAVAIDPGIATRMSPHYVEVITQSELTRGMTLVDKLNVAEDPRNDITWGDVIARGNKVHVTWEIDIPRWKALLMACLT</sequence>
<accession>A0A7S8IFT3</accession>
<organism evidence="4 5">
    <name type="scientific">Phototrophicus methaneseepsis</name>
    <dbReference type="NCBI Taxonomy" id="2710758"/>
    <lineage>
        <taxon>Bacteria</taxon>
        <taxon>Bacillati</taxon>
        <taxon>Chloroflexota</taxon>
        <taxon>Candidatus Thermofontia</taxon>
        <taxon>Phototrophicales</taxon>
        <taxon>Phototrophicaceae</taxon>
        <taxon>Phototrophicus</taxon>
    </lineage>
</organism>
<evidence type="ECO:0000259" key="3">
    <source>
        <dbReference type="Pfam" id="PF01156"/>
    </source>
</evidence>
<feature type="domain" description="Inosine/uridine-preferring nucleoside hydrolase" evidence="3">
    <location>
        <begin position="5"/>
        <end position="310"/>
    </location>
</feature>
<name>A0A7S8IFT3_9CHLR</name>
<dbReference type="SUPFAM" id="SSF53590">
    <property type="entry name" value="Nucleoside hydrolase"/>
    <property type="match status" value="1"/>
</dbReference>
<dbReference type="GO" id="GO:0006152">
    <property type="term" value="P:purine nucleoside catabolic process"/>
    <property type="evidence" value="ECO:0007669"/>
    <property type="project" value="TreeGrafter"/>
</dbReference>
<dbReference type="RefSeq" id="WP_195171883.1">
    <property type="nucleotide sequence ID" value="NZ_CP062983.1"/>
</dbReference>
<evidence type="ECO:0000313" key="4">
    <source>
        <dbReference type="EMBL" id="QPC83819.1"/>
    </source>
</evidence>
<dbReference type="Proteomes" id="UP000594468">
    <property type="component" value="Chromosome"/>
</dbReference>
<dbReference type="GO" id="GO:0008477">
    <property type="term" value="F:purine nucleosidase activity"/>
    <property type="evidence" value="ECO:0007669"/>
    <property type="project" value="TreeGrafter"/>
</dbReference>
<reference evidence="4 5" key="1">
    <citation type="submission" date="2020-02" db="EMBL/GenBank/DDBJ databases">
        <authorList>
            <person name="Zheng R.K."/>
            <person name="Sun C.M."/>
        </authorList>
    </citation>
    <scope>NUCLEOTIDE SEQUENCE [LARGE SCALE GENOMIC DNA]</scope>
    <source>
        <strain evidence="5">rifampicinis</strain>
    </source>
</reference>